<dbReference type="EMBL" id="OMOR01000001">
    <property type="protein sequence ID" value="SPH19914.1"/>
    <property type="molecule type" value="Genomic_DNA"/>
</dbReference>
<evidence type="ECO:0000313" key="3">
    <source>
        <dbReference type="EMBL" id="SPH19914.1"/>
    </source>
</evidence>
<dbReference type="InterPro" id="IPR036465">
    <property type="entry name" value="vWFA_dom_sf"/>
</dbReference>
<proteinExistence type="predicted"/>
<keyword evidence="4" id="KW-1185">Reference proteome</keyword>
<organism evidence="3 4">
    <name type="scientific">Ascidiaceihabitans donghaensis</name>
    <dbReference type="NCBI Taxonomy" id="1510460"/>
    <lineage>
        <taxon>Bacteria</taxon>
        <taxon>Pseudomonadati</taxon>
        <taxon>Pseudomonadota</taxon>
        <taxon>Alphaproteobacteria</taxon>
        <taxon>Rhodobacterales</taxon>
        <taxon>Paracoccaceae</taxon>
        <taxon>Ascidiaceihabitans</taxon>
    </lineage>
</organism>
<dbReference type="InterPro" id="IPR002035">
    <property type="entry name" value="VWF_A"/>
</dbReference>
<dbReference type="CDD" id="cd00198">
    <property type="entry name" value="vWFA"/>
    <property type="match status" value="1"/>
</dbReference>
<dbReference type="Proteomes" id="UP000244880">
    <property type="component" value="Unassembled WGS sequence"/>
</dbReference>
<name>A0A2R8BA19_9RHOB</name>
<dbReference type="RefSeq" id="WP_245925911.1">
    <property type="nucleotide sequence ID" value="NZ_OMOR01000001.1"/>
</dbReference>
<evidence type="ECO:0000259" key="2">
    <source>
        <dbReference type="PROSITE" id="PS50234"/>
    </source>
</evidence>
<dbReference type="Gene3D" id="3.40.50.410">
    <property type="entry name" value="von Willebrand factor, type A domain"/>
    <property type="match status" value="1"/>
</dbReference>
<accession>A0A2R8BA19</accession>
<keyword evidence="1" id="KW-0732">Signal</keyword>
<dbReference type="SUPFAM" id="SSF53300">
    <property type="entry name" value="vWA-like"/>
    <property type="match status" value="1"/>
</dbReference>
<evidence type="ECO:0000256" key="1">
    <source>
        <dbReference type="SAM" id="SignalP"/>
    </source>
</evidence>
<dbReference type="AlphaFoldDB" id="A0A2R8BA19"/>
<protein>
    <recommendedName>
        <fullName evidence="2">VWFA domain-containing protein</fullName>
    </recommendedName>
</protein>
<feature type="signal peptide" evidence="1">
    <location>
        <begin position="1"/>
        <end position="25"/>
    </location>
</feature>
<sequence length="641" mass="70844">MLSALPHRLTATVAMILMLGTSVMAQDRKPLTLEGTTSIYERVLTRPGIMQHSAPEGPATDTYPAFQPLYVFARNGDWIEVGPSPNASPEGWVREPGTVQWKQNIVGAFTNAAGRSRQLLFDTQPDLEWLMNHEALRDVQERLVAEASAGLTGGERGVVSVEPAEFVNIRDDLYLMPILDFTEALHPLTYDEILMMQVASVPKQAPKNAQTLTTDNAAFDVGIVFVLDTTQSMENYISLTQRVLQNTVRQIEGTEIGKLVNFGVIGFRDNIEAVPELEYRTETLIGLERRRDQTPVLAAIGQATNVARANSPGFNEDSLAGVEDAIDQIDWEQAKGDGDKIDARYVILVTDAGPKDPRDPNSRSEIGTVELQKDAEGRNIVVMTLHLKTPNGAGNHAYAASRYRELSRFAGQEFYFPIEGGSEPAFEGVVTRLVTALTDHVRLVRGEDTVLNNEEAGDKLVELGRAMQLAWLGEQKGTQAPDVIKGWVSNRAVEAPNRLAIEPRLLVTKNEMASMADFLDNMVRIGETAQSSEQSIDFFGQVRGLIADMAQNPDLLVNANADTLGGALEFLDRLPYQSQVLGMSEQRWAESAMMRRSLIDGMRQKLVQYRKWLFDSSVWTPLFDGAPDGEHVFAMPFDVLP</sequence>
<reference evidence="3 4" key="1">
    <citation type="submission" date="2018-03" db="EMBL/GenBank/DDBJ databases">
        <authorList>
            <person name="Keele B.F."/>
        </authorList>
    </citation>
    <scope>NUCLEOTIDE SEQUENCE [LARGE SCALE GENOMIC DNA]</scope>
    <source>
        <strain evidence="3 4">CECT 8599</strain>
    </source>
</reference>
<feature type="chain" id="PRO_5015358522" description="VWFA domain-containing protein" evidence="1">
    <location>
        <begin position="26"/>
        <end position="641"/>
    </location>
</feature>
<feature type="domain" description="VWFA" evidence="2">
    <location>
        <begin position="222"/>
        <end position="433"/>
    </location>
</feature>
<gene>
    <name evidence="3" type="ORF">ASD8599_00654</name>
</gene>
<evidence type="ECO:0000313" key="4">
    <source>
        <dbReference type="Proteomes" id="UP000244880"/>
    </source>
</evidence>
<dbReference type="PROSITE" id="PS50234">
    <property type="entry name" value="VWFA"/>
    <property type="match status" value="1"/>
</dbReference>